<evidence type="ECO:0000313" key="3">
    <source>
        <dbReference type="Proteomes" id="UP001231915"/>
    </source>
</evidence>
<comment type="caution">
    <text evidence="2">The sequence shown here is derived from an EMBL/GenBank/DDBJ whole genome shotgun (WGS) entry which is preliminary data.</text>
</comment>
<protein>
    <submittedName>
        <fullName evidence="2">GNAT family N-acetyltransferase</fullName>
    </submittedName>
</protein>
<sequence>MTPLFQTSRLDFYTCSALLENPKRAIPTVQILTPSVVSFLPQDWQSPPQDCRAHHWLNDKLKEAEIYIAVPKQSSLNSTYIPLGMAIVHSEQYNAHLGYLIAEQAWGKGYGTELLSGVMDYLKHNTAIQTVHAGVDPSNLGSIRALEKCRFELAQASVAGKNSFYIYHF</sequence>
<proteinExistence type="predicted"/>
<name>A0ABT7EGZ6_9GAMM</name>
<gene>
    <name evidence="2" type="ORF">QNM18_04345</name>
</gene>
<evidence type="ECO:0000259" key="1">
    <source>
        <dbReference type="Pfam" id="PF13302"/>
    </source>
</evidence>
<dbReference type="InterPro" id="IPR000182">
    <property type="entry name" value="GNAT_dom"/>
</dbReference>
<keyword evidence="3" id="KW-1185">Reference proteome</keyword>
<dbReference type="InterPro" id="IPR016181">
    <property type="entry name" value="Acyl_CoA_acyltransferase"/>
</dbReference>
<dbReference type="EMBL" id="JASJUT010000002">
    <property type="protein sequence ID" value="MDK2594302.1"/>
    <property type="molecule type" value="Genomic_DNA"/>
</dbReference>
<dbReference type="CDD" id="cd04301">
    <property type="entry name" value="NAT_SF"/>
    <property type="match status" value="1"/>
</dbReference>
<dbReference type="Pfam" id="PF13302">
    <property type="entry name" value="Acetyltransf_3"/>
    <property type="match status" value="1"/>
</dbReference>
<accession>A0ABT7EGZ6</accession>
<dbReference type="Proteomes" id="UP001231915">
    <property type="component" value="Unassembled WGS sequence"/>
</dbReference>
<dbReference type="InterPro" id="IPR051531">
    <property type="entry name" value="N-acetyltransferase"/>
</dbReference>
<evidence type="ECO:0000313" key="2">
    <source>
        <dbReference type="EMBL" id="MDK2594302.1"/>
    </source>
</evidence>
<reference evidence="2 3" key="1">
    <citation type="submission" date="2023-05" db="EMBL/GenBank/DDBJ databases">
        <title>Pseudoalteromonas ardens sp. nov., Pseudoalteromonas obscura sp. nov., and Pseudoalteromonas umbrosa sp. nov., isolated from the coral Montipora capitata.</title>
        <authorList>
            <person name="Thomas E.M."/>
            <person name="Smith E.M."/>
            <person name="Papke E."/>
            <person name="Shlafstein M.D."/>
            <person name="Oline D.K."/>
            <person name="Videau P."/>
            <person name="Saw J.H."/>
            <person name="Strangman W.K."/>
            <person name="Ushijima B."/>
        </authorList>
    </citation>
    <scope>NUCLEOTIDE SEQUENCE [LARGE SCALE GENOMIC DNA]</scope>
    <source>
        <strain evidence="2 3">P94</strain>
    </source>
</reference>
<dbReference type="SUPFAM" id="SSF55729">
    <property type="entry name" value="Acyl-CoA N-acyltransferases (Nat)"/>
    <property type="match status" value="1"/>
</dbReference>
<organism evidence="2 3">
    <name type="scientific">Pseudoalteromonas obscura</name>
    <dbReference type="NCBI Taxonomy" id="3048491"/>
    <lineage>
        <taxon>Bacteria</taxon>
        <taxon>Pseudomonadati</taxon>
        <taxon>Pseudomonadota</taxon>
        <taxon>Gammaproteobacteria</taxon>
        <taxon>Alteromonadales</taxon>
        <taxon>Pseudoalteromonadaceae</taxon>
        <taxon>Pseudoalteromonas</taxon>
    </lineage>
</organism>
<dbReference type="PANTHER" id="PTHR43792">
    <property type="entry name" value="GNAT FAMILY, PUTATIVE (AFU_ORTHOLOGUE AFUA_3G00765)-RELATED-RELATED"/>
    <property type="match status" value="1"/>
</dbReference>
<dbReference type="Gene3D" id="3.40.630.30">
    <property type="match status" value="1"/>
</dbReference>
<dbReference type="PANTHER" id="PTHR43792:SF1">
    <property type="entry name" value="N-ACETYLTRANSFERASE DOMAIN-CONTAINING PROTEIN"/>
    <property type="match status" value="1"/>
</dbReference>
<feature type="domain" description="N-acetyltransferase" evidence="1">
    <location>
        <begin position="32"/>
        <end position="152"/>
    </location>
</feature>
<dbReference type="RefSeq" id="WP_284136477.1">
    <property type="nucleotide sequence ID" value="NZ_JASJUT010000002.1"/>
</dbReference>